<dbReference type="PANTHER" id="PTHR47505">
    <property type="entry name" value="DNA UTILIZATION PROTEIN YHGH"/>
    <property type="match status" value="1"/>
</dbReference>
<comment type="similarity">
    <text evidence="1">Belongs to the ComF/GntX family.</text>
</comment>
<dbReference type="AlphaFoldDB" id="A0A1X6Z3Q0"/>
<evidence type="ECO:0000259" key="3">
    <source>
        <dbReference type="Pfam" id="PF18912"/>
    </source>
</evidence>
<feature type="domain" description="Double zinc ribbon" evidence="3">
    <location>
        <begin position="9"/>
        <end position="69"/>
    </location>
</feature>
<dbReference type="CDD" id="cd06223">
    <property type="entry name" value="PRTases_typeI"/>
    <property type="match status" value="1"/>
</dbReference>
<gene>
    <name evidence="4" type="ORF">ROH8110_02104</name>
</gene>
<evidence type="ECO:0000256" key="1">
    <source>
        <dbReference type="ARBA" id="ARBA00008007"/>
    </source>
</evidence>
<dbReference type="InterPro" id="IPR044005">
    <property type="entry name" value="DZR_2"/>
</dbReference>
<dbReference type="SUPFAM" id="SSF53271">
    <property type="entry name" value="PRTase-like"/>
    <property type="match status" value="1"/>
</dbReference>
<dbReference type="PANTHER" id="PTHR47505:SF1">
    <property type="entry name" value="DNA UTILIZATION PROTEIN YHGH"/>
    <property type="match status" value="1"/>
</dbReference>
<dbReference type="Pfam" id="PF00156">
    <property type="entry name" value="Pribosyltran"/>
    <property type="match status" value="1"/>
</dbReference>
<dbReference type="RefSeq" id="WP_085817671.1">
    <property type="nucleotide sequence ID" value="NZ_FWFU01000002.1"/>
</dbReference>
<dbReference type="Proteomes" id="UP000193207">
    <property type="component" value="Unassembled WGS sequence"/>
</dbReference>
<dbReference type="Pfam" id="PF18912">
    <property type="entry name" value="DZR_2"/>
    <property type="match status" value="1"/>
</dbReference>
<accession>A0A1X6Z3Q0</accession>
<dbReference type="Gene3D" id="3.40.50.2020">
    <property type="match status" value="1"/>
</dbReference>
<evidence type="ECO:0000313" key="4">
    <source>
        <dbReference type="EMBL" id="SLN39506.1"/>
    </source>
</evidence>
<proteinExistence type="inferred from homology"/>
<organism evidence="4 5">
    <name type="scientific">Roseovarius halotolerans</name>
    <dbReference type="NCBI Taxonomy" id="505353"/>
    <lineage>
        <taxon>Bacteria</taxon>
        <taxon>Pseudomonadati</taxon>
        <taxon>Pseudomonadota</taxon>
        <taxon>Alphaproteobacteria</taxon>
        <taxon>Rhodobacterales</taxon>
        <taxon>Roseobacteraceae</taxon>
        <taxon>Roseovarius</taxon>
    </lineage>
</organism>
<evidence type="ECO:0000313" key="5">
    <source>
        <dbReference type="Proteomes" id="UP000193207"/>
    </source>
</evidence>
<protein>
    <submittedName>
        <fullName evidence="4">DNA utilization protein GntX</fullName>
    </submittedName>
</protein>
<sequence>MRGQAFQTVLRLLYPPRCTTCGEAVESDFGLCGPCWRDTPLISGLCCETCGVPLPGEGSGQAEFCDDCLTTARPWSKGRAAVLYRDNGRKLVLALKHGDRHDIVRPAAHWMAGAAAPLLCADMTIAPVPLHWTRFLRRRFNQSALLAQAVAKLLHVSCCPDLLVRRRRTPVLDGLGRDGRFGAVSGAIKAHPGRQHHIEGRTILLVDDVMTTGATLAAASEACFTAGAADVRVLALARVAKDA</sequence>
<dbReference type="OrthoDB" id="9779910at2"/>
<evidence type="ECO:0000259" key="2">
    <source>
        <dbReference type="Pfam" id="PF00156"/>
    </source>
</evidence>
<keyword evidence="5" id="KW-1185">Reference proteome</keyword>
<dbReference type="InterPro" id="IPR029057">
    <property type="entry name" value="PRTase-like"/>
</dbReference>
<reference evidence="4 5" key="1">
    <citation type="submission" date="2017-03" db="EMBL/GenBank/DDBJ databases">
        <authorList>
            <person name="Afonso C.L."/>
            <person name="Miller P.J."/>
            <person name="Scott M.A."/>
            <person name="Spackman E."/>
            <person name="Goraichik I."/>
            <person name="Dimitrov K.M."/>
            <person name="Suarez D.L."/>
            <person name="Swayne D.E."/>
        </authorList>
    </citation>
    <scope>NUCLEOTIDE SEQUENCE [LARGE SCALE GENOMIC DNA]</scope>
    <source>
        <strain evidence="4 5">CECT 8110</strain>
    </source>
</reference>
<dbReference type="EMBL" id="FWFU01000002">
    <property type="protein sequence ID" value="SLN39506.1"/>
    <property type="molecule type" value="Genomic_DNA"/>
</dbReference>
<feature type="domain" description="Phosphoribosyltransferase" evidence="2">
    <location>
        <begin position="193"/>
        <end position="239"/>
    </location>
</feature>
<name>A0A1X6Z3Q0_9RHOB</name>
<dbReference type="InterPro" id="IPR000836">
    <property type="entry name" value="PRTase_dom"/>
</dbReference>
<dbReference type="InterPro" id="IPR051910">
    <property type="entry name" value="ComF/GntX_DNA_util-trans"/>
</dbReference>